<dbReference type="AlphaFoldDB" id="A0A6G9Y9X0"/>
<dbReference type="SMART" id="SM00418">
    <property type="entry name" value="HTH_ARSR"/>
    <property type="match status" value="1"/>
</dbReference>
<evidence type="ECO:0000259" key="4">
    <source>
        <dbReference type="SMART" id="SM00418"/>
    </source>
</evidence>
<keyword evidence="1" id="KW-0805">Transcription regulation</keyword>
<keyword evidence="3" id="KW-0804">Transcription</keyword>
<protein>
    <submittedName>
        <fullName evidence="5">Helix-turn-helix domain-containing protein</fullName>
    </submittedName>
</protein>
<dbReference type="Proteomes" id="UP000503540">
    <property type="component" value="Chromosome"/>
</dbReference>
<reference evidence="5 6" key="1">
    <citation type="journal article" date="2019" name="ACS Chem. Biol.">
        <title>Identification and Mobilization of a Cryptic Antibiotic Biosynthesis Gene Locus from a Human-Pathogenic Nocardia Isolate.</title>
        <authorList>
            <person name="Herisse M."/>
            <person name="Ishida K."/>
            <person name="Porter J.L."/>
            <person name="Howden B."/>
            <person name="Hertweck C."/>
            <person name="Stinear T.P."/>
            <person name="Pidot S.J."/>
        </authorList>
    </citation>
    <scope>NUCLEOTIDE SEQUENCE [LARGE SCALE GENOMIC DNA]</scope>
    <source>
        <strain evidence="5 6">AUSMDU00012717</strain>
    </source>
</reference>
<dbReference type="PANTHER" id="PTHR43132">
    <property type="entry name" value="ARSENICAL RESISTANCE OPERON REPRESSOR ARSR-RELATED"/>
    <property type="match status" value="1"/>
</dbReference>
<feature type="domain" description="HTH arsR-type" evidence="4">
    <location>
        <begin position="258"/>
        <end position="333"/>
    </location>
</feature>
<organism evidence="5 6">
    <name type="scientific">Nocardia arthritidis</name>
    <dbReference type="NCBI Taxonomy" id="228602"/>
    <lineage>
        <taxon>Bacteria</taxon>
        <taxon>Bacillati</taxon>
        <taxon>Actinomycetota</taxon>
        <taxon>Actinomycetes</taxon>
        <taxon>Mycobacteriales</taxon>
        <taxon>Nocardiaceae</taxon>
        <taxon>Nocardia</taxon>
    </lineage>
</organism>
<dbReference type="SUPFAM" id="SSF46785">
    <property type="entry name" value="Winged helix' DNA-binding domain"/>
    <property type="match status" value="1"/>
</dbReference>
<evidence type="ECO:0000313" key="5">
    <source>
        <dbReference type="EMBL" id="QIS09954.1"/>
    </source>
</evidence>
<dbReference type="RefSeq" id="WP_167472990.1">
    <property type="nucleotide sequence ID" value="NZ_CP046172.1"/>
</dbReference>
<dbReference type="KEGG" id="nah:F5544_10280"/>
<dbReference type="InterPro" id="IPR036388">
    <property type="entry name" value="WH-like_DNA-bd_sf"/>
</dbReference>
<dbReference type="Pfam" id="PF12840">
    <property type="entry name" value="HTH_20"/>
    <property type="match status" value="1"/>
</dbReference>
<dbReference type="InterPro" id="IPR036390">
    <property type="entry name" value="WH_DNA-bd_sf"/>
</dbReference>
<dbReference type="Gene3D" id="1.10.10.10">
    <property type="entry name" value="Winged helix-like DNA-binding domain superfamily/Winged helix DNA-binding domain"/>
    <property type="match status" value="1"/>
</dbReference>
<gene>
    <name evidence="5" type="ORF">F5544_10280</name>
</gene>
<evidence type="ECO:0000256" key="2">
    <source>
        <dbReference type="ARBA" id="ARBA00023125"/>
    </source>
</evidence>
<dbReference type="EMBL" id="CP046172">
    <property type="protein sequence ID" value="QIS09954.1"/>
    <property type="molecule type" value="Genomic_DNA"/>
</dbReference>
<evidence type="ECO:0000256" key="1">
    <source>
        <dbReference type="ARBA" id="ARBA00023015"/>
    </source>
</evidence>
<dbReference type="GO" id="GO:0003700">
    <property type="term" value="F:DNA-binding transcription factor activity"/>
    <property type="evidence" value="ECO:0007669"/>
    <property type="project" value="InterPro"/>
</dbReference>
<sequence length="340" mass="36990">MKRIHLTSHDLLRIRIGAPLGALGETMLAGRELQRCDTTVFAGWRSQVRRAIPENFGVLADIAPPEAHFVDLITPTRGTRSMSAGIEALHLASRDELGLELASTVKHRARDGYPPLPSWTAGLTLRDAAVRRCIATAVQDFHEVAFAGRWAHVQSYLDGIADRWARTMATEGVEALFATLQPHVRWREPMLEVPLSTSCHDEFLHGHGLVLIPSLFVWPRPIVLRSAVDRDAPKMLVIPALRDIADLAAAWGPRPANEALNALLGRTRAAALQVIADGCSTSELARQLGVSLATASEHASILREAGLIESTRQRNAMRHELTGLGAALLDGDLDTGLRTA</sequence>
<dbReference type="InterPro" id="IPR001845">
    <property type="entry name" value="HTH_ArsR_DNA-bd_dom"/>
</dbReference>
<dbReference type="InterPro" id="IPR011991">
    <property type="entry name" value="ArsR-like_HTH"/>
</dbReference>
<proteinExistence type="predicted"/>
<keyword evidence="2" id="KW-0238">DNA-binding</keyword>
<evidence type="ECO:0000313" key="6">
    <source>
        <dbReference type="Proteomes" id="UP000503540"/>
    </source>
</evidence>
<keyword evidence="6" id="KW-1185">Reference proteome</keyword>
<dbReference type="CDD" id="cd00090">
    <property type="entry name" value="HTH_ARSR"/>
    <property type="match status" value="1"/>
</dbReference>
<evidence type="ECO:0000256" key="3">
    <source>
        <dbReference type="ARBA" id="ARBA00023163"/>
    </source>
</evidence>
<dbReference type="PANTHER" id="PTHR43132:SF8">
    <property type="entry name" value="HTH-TYPE TRANSCRIPTIONAL REGULATOR KMTR"/>
    <property type="match status" value="1"/>
</dbReference>
<accession>A0A6G9Y9X0</accession>
<dbReference type="GO" id="GO:0003677">
    <property type="term" value="F:DNA binding"/>
    <property type="evidence" value="ECO:0007669"/>
    <property type="project" value="UniProtKB-KW"/>
</dbReference>
<dbReference type="InterPro" id="IPR051011">
    <property type="entry name" value="Metal_resp_trans_reg"/>
</dbReference>
<name>A0A6G9Y9X0_9NOCA</name>